<dbReference type="PATRIC" id="fig|1445510.3.peg.1786"/>
<dbReference type="OrthoDB" id="9808620at2"/>
<evidence type="ECO:0000259" key="5">
    <source>
        <dbReference type="PROSITE" id="PS50931"/>
    </source>
</evidence>
<dbReference type="RefSeq" id="WP_044616528.1">
    <property type="nucleotide sequence ID" value="NZ_CP007142.1"/>
</dbReference>
<dbReference type="Gene3D" id="1.10.10.10">
    <property type="entry name" value="Winged helix-like DNA-binding domain superfamily/Winged helix DNA-binding domain"/>
    <property type="match status" value="1"/>
</dbReference>
<feature type="domain" description="HTH lysR-type" evidence="5">
    <location>
        <begin position="3"/>
        <end position="60"/>
    </location>
</feature>
<dbReference type="Pfam" id="PF00126">
    <property type="entry name" value="HTH_1"/>
    <property type="match status" value="1"/>
</dbReference>
<evidence type="ECO:0000256" key="1">
    <source>
        <dbReference type="ARBA" id="ARBA00009437"/>
    </source>
</evidence>
<evidence type="ECO:0000313" key="6">
    <source>
        <dbReference type="EMBL" id="AJQ93867.1"/>
    </source>
</evidence>
<dbReference type="SUPFAM" id="SSF46785">
    <property type="entry name" value="Winged helix' DNA-binding domain"/>
    <property type="match status" value="1"/>
</dbReference>
<keyword evidence="3" id="KW-0238">DNA-binding</keyword>
<keyword evidence="7" id="KW-1185">Reference proteome</keyword>
<sequence length="295" mass="33568">MKFSLRQLQVFTAAARYQNITRAAESLSMSQSAASGALKDLERQYSVLLFDRIGKRLKLNEFGELLRPRAEALLANAAEMDQFLEGHNRPGNLRIGATLTLGNYIAVSLMAKYMEMHSGTRVSLDVANTRLVVDKVLQYEIDLGLIEGEVSHPELEVSPWTGDHLQIFCAPDHPLASRPQLDMQDVLAADWIMREPGSGTRQTFERCLQDVFPRLNICLELQHTEAIKRAVEAGLGISCLSKITLVEAFKRKSLVPLRLEGYDFYRRFYFVWHKQKYLSAGMHEWLKLCRQHTGQ</sequence>
<dbReference type="EMBL" id="CP007142">
    <property type="protein sequence ID" value="AJQ93867.1"/>
    <property type="molecule type" value="Genomic_DNA"/>
</dbReference>
<dbReference type="AlphaFoldDB" id="A0A0C5VGY4"/>
<comment type="similarity">
    <text evidence="1">Belongs to the LysR transcriptional regulatory family.</text>
</comment>
<dbReference type="STRING" id="1445510.YC6258_01823"/>
<evidence type="ECO:0000256" key="2">
    <source>
        <dbReference type="ARBA" id="ARBA00023015"/>
    </source>
</evidence>
<dbReference type="GO" id="GO:0003700">
    <property type="term" value="F:DNA-binding transcription factor activity"/>
    <property type="evidence" value="ECO:0007669"/>
    <property type="project" value="InterPro"/>
</dbReference>
<dbReference type="KEGG" id="gsn:YC6258_01823"/>
<evidence type="ECO:0000313" key="7">
    <source>
        <dbReference type="Proteomes" id="UP000032266"/>
    </source>
</evidence>
<dbReference type="PANTHER" id="PTHR30126">
    <property type="entry name" value="HTH-TYPE TRANSCRIPTIONAL REGULATOR"/>
    <property type="match status" value="1"/>
</dbReference>
<dbReference type="HOGENOM" id="CLU_039613_6_1_6"/>
<protein>
    <submittedName>
        <fullName evidence="6">Transcriptional regulator</fullName>
    </submittedName>
</protein>
<keyword evidence="4" id="KW-0804">Transcription</keyword>
<dbReference type="Pfam" id="PF03466">
    <property type="entry name" value="LysR_substrate"/>
    <property type="match status" value="1"/>
</dbReference>
<keyword evidence="2" id="KW-0805">Transcription regulation</keyword>
<dbReference type="InterPro" id="IPR036388">
    <property type="entry name" value="WH-like_DNA-bd_sf"/>
</dbReference>
<dbReference type="PRINTS" id="PR00039">
    <property type="entry name" value="HTHLYSR"/>
</dbReference>
<dbReference type="InterPro" id="IPR005119">
    <property type="entry name" value="LysR_subst-bd"/>
</dbReference>
<name>A0A0C5VGY4_9GAMM</name>
<organism evidence="6 7">
    <name type="scientific">Gynuella sunshinyii YC6258</name>
    <dbReference type="NCBI Taxonomy" id="1445510"/>
    <lineage>
        <taxon>Bacteria</taxon>
        <taxon>Pseudomonadati</taxon>
        <taxon>Pseudomonadota</taxon>
        <taxon>Gammaproteobacteria</taxon>
        <taxon>Oceanospirillales</taxon>
        <taxon>Saccharospirillaceae</taxon>
        <taxon>Gynuella</taxon>
    </lineage>
</organism>
<dbReference type="NCBIfam" id="NF008095">
    <property type="entry name" value="PRK10837.1"/>
    <property type="match status" value="1"/>
</dbReference>
<evidence type="ECO:0000256" key="4">
    <source>
        <dbReference type="ARBA" id="ARBA00023163"/>
    </source>
</evidence>
<dbReference type="PROSITE" id="PS50931">
    <property type="entry name" value="HTH_LYSR"/>
    <property type="match status" value="1"/>
</dbReference>
<dbReference type="Gene3D" id="3.40.190.290">
    <property type="match status" value="1"/>
</dbReference>
<dbReference type="CDD" id="cd08420">
    <property type="entry name" value="PBP2_CysL_like"/>
    <property type="match status" value="1"/>
</dbReference>
<dbReference type="SUPFAM" id="SSF53850">
    <property type="entry name" value="Periplasmic binding protein-like II"/>
    <property type="match status" value="1"/>
</dbReference>
<dbReference type="InterPro" id="IPR000847">
    <property type="entry name" value="LysR_HTH_N"/>
</dbReference>
<reference evidence="6 7" key="1">
    <citation type="submission" date="2014-01" db="EMBL/GenBank/DDBJ databases">
        <title>Full genme sequencing of cellulolytic bacterium Gynuella sunshinyii YC6258T gen. nov., sp. nov.</title>
        <authorList>
            <person name="Khan H."/>
            <person name="Chung E.J."/>
            <person name="Chung Y.R."/>
        </authorList>
    </citation>
    <scope>NUCLEOTIDE SEQUENCE [LARGE SCALE GENOMIC DNA]</scope>
    <source>
        <strain evidence="6 7">YC6258</strain>
    </source>
</reference>
<dbReference type="InterPro" id="IPR036390">
    <property type="entry name" value="WH_DNA-bd_sf"/>
</dbReference>
<evidence type="ECO:0000256" key="3">
    <source>
        <dbReference type="ARBA" id="ARBA00023125"/>
    </source>
</evidence>
<accession>A0A0C5VGY4</accession>
<gene>
    <name evidence="6" type="ORF">YC6258_01823</name>
</gene>
<dbReference type="PANTHER" id="PTHR30126:SF94">
    <property type="entry name" value="LYSR FAMILY TRANSCRIPTIONAL REGULATOR"/>
    <property type="match status" value="1"/>
</dbReference>
<proteinExistence type="inferred from homology"/>
<dbReference type="GO" id="GO:0000976">
    <property type="term" value="F:transcription cis-regulatory region binding"/>
    <property type="evidence" value="ECO:0007669"/>
    <property type="project" value="TreeGrafter"/>
</dbReference>
<dbReference type="Proteomes" id="UP000032266">
    <property type="component" value="Chromosome"/>
</dbReference>